<comment type="caution">
    <text evidence="1">The sequence shown here is derived from an EMBL/GenBank/DDBJ whole genome shotgun (WGS) entry which is preliminary data.</text>
</comment>
<accession>A0ACC5STF5</accession>
<dbReference type="EMBL" id="JAGGJR010000002">
    <property type="protein sequence ID" value="MBP1871946.1"/>
    <property type="molecule type" value="Genomic_DNA"/>
</dbReference>
<keyword evidence="1" id="KW-0238">DNA-binding</keyword>
<gene>
    <name evidence="1" type="ORF">J2Z19_001658</name>
</gene>
<reference evidence="1" key="1">
    <citation type="submission" date="2021-03" db="EMBL/GenBank/DDBJ databases">
        <title>Genomic Encyclopedia of Type Strains, Phase IV (KMG-IV): sequencing the most valuable type-strain genomes for metagenomic binning, comparative biology and taxonomic classification.</title>
        <authorList>
            <person name="Goeker M."/>
        </authorList>
    </citation>
    <scope>NUCLEOTIDE SEQUENCE</scope>
    <source>
        <strain evidence="1">DSM 18131</strain>
    </source>
</reference>
<dbReference type="Proteomes" id="UP000823773">
    <property type="component" value="Unassembled WGS sequence"/>
</dbReference>
<evidence type="ECO:0000313" key="2">
    <source>
        <dbReference type="Proteomes" id="UP000823773"/>
    </source>
</evidence>
<sequence length="149" mass="16524">MNVHMSVFTIGALAKASGLTTPTIRYYEEIGLIPKARRSVSGQRYYEDADLSRLTFIRQCRDFGFGIEQVKVLLDLSISQDRDCIETRDIAQAHLAEVRQKLDELQALEKRLAAFVDRCNEACAGGPSCDCVIFRELAEPTSQSCCGGA</sequence>
<name>A0ACC5STF5_ENSAD</name>
<keyword evidence="2" id="KW-1185">Reference proteome</keyword>
<protein>
    <submittedName>
        <fullName evidence="1">DNA-binding transcriptional MerR regulator</fullName>
    </submittedName>
</protein>
<proteinExistence type="predicted"/>
<evidence type="ECO:0000313" key="1">
    <source>
        <dbReference type="EMBL" id="MBP1871946.1"/>
    </source>
</evidence>
<organism evidence="1 2">
    <name type="scientific">Ensifer adhaerens</name>
    <name type="common">Sinorhizobium morelense</name>
    <dbReference type="NCBI Taxonomy" id="106592"/>
    <lineage>
        <taxon>Bacteria</taxon>
        <taxon>Pseudomonadati</taxon>
        <taxon>Pseudomonadota</taxon>
        <taxon>Alphaproteobacteria</taxon>
        <taxon>Hyphomicrobiales</taxon>
        <taxon>Rhizobiaceae</taxon>
        <taxon>Sinorhizobium/Ensifer group</taxon>
        <taxon>Ensifer</taxon>
    </lineage>
</organism>